<evidence type="ECO:0000313" key="4">
    <source>
        <dbReference type="Proteomes" id="UP000823914"/>
    </source>
</evidence>
<dbReference type="NCBIfam" id="NF047328">
    <property type="entry name" value="OMP_TP0733"/>
    <property type="match status" value="1"/>
</dbReference>
<accession>A0A9E2L2L8</accession>
<comment type="caution">
    <text evidence="3">The sequence shown here is derived from an EMBL/GenBank/DDBJ whole genome shotgun (WGS) entry which is preliminary data.</text>
</comment>
<reference evidence="3" key="2">
    <citation type="submission" date="2021-04" db="EMBL/GenBank/DDBJ databases">
        <authorList>
            <person name="Gilroy R."/>
        </authorList>
    </citation>
    <scope>NUCLEOTIDE SEQUENCE</scope>
    <source>
        <strain evidence="3">Gambia15-2214</strain>
    </source>
</reference>
<evidence type="ECO:0000313" key="3">
    <source>
        <dbReference type="EMBL" id="MBU3850600.1"/>
    </source>
</evidence>
<feature type="compositionally biased region" description="Low complexity" evidence="1">
    <location>
        <begin position="29"/>
        <end position="47"/>
    </location>
</feature>
<evidence type="ECO:0000256" key="2">
    <source>
        <dbReference type="SAM" id="SignalP"/>
    </source>
</evidence>
<name>A0A9E2L2L8_9SPIR</name>
<keyword evidence="2" id="KW-0732">Signal</keyword>
<feature type="chain" id="PRO_5038934258" description="Outer membrane protein beta-barrel domain-containing protein" evidence="2">
    <location>
        <begin position="21"/>
        <end position="234"/>
    </location>
</feature>
<dbReference type="AlphaFoldDB" id="A0A9E2L2L8"/>
<sequence length="234" mass="26089">MKKIITVFCILLLTGGFFFAQTTDEPATTDESVTVSPETETETAPAENTPKQEVVPEDNTADTEASQEPSDFQEDFVYKMNQKGDQFINISLRLNVPLKPAPTQLYVGGAGTIGYTRFINSVFALGGDISFAYSTTVGKNVFTYVPILFKVMYQPTIHQFEFPLTLGLGFAFENYNTDTYFGFVAKPEVGAFYRFSPSWSFGLSTGITLMPQVAKQDFYMGVIFDTALTVRYHF</sequence>
<feature type="signal peptide" evidence="2">
    <location>
        <begin position="1"/>
        <end position="20"/>
    </location>
</feature>
<protein>
    <recommendedName>
        <fullName evidence="5">Outer membrane protein beta-barrel domain-containing protein</fullName>
    </recommendedName>
</protein>
<evidence type="ECO:0008006" key="5">
    <source>
        <dbReference type="Google" id="ProtNLM"/>
    </source>
</evidence>
<feature type="region of interest" description="Disordered" evidence="1">
    <location>
        <begin position="26"/>
        <end position="69"/>
    </location>
</feature>
<evidence type="ECO:0000256" key="1">
    <source>
        <dbReference type="SAM" id="MobiDB-lite"/>
    </source>
</evidence>
<reference evidence="3" key="1">
    <citation type="journal article" date="2021" name="PeerJ">
        <title>Extensive microbial diversity within the chicken gut microbiome revealed by metagenomics and culture.</title>
        <authorList>
            <person name="Gilroy R."/>
            <person name="Ravi A."/>
            <person name="Getino M."/>
            <person name="Pursley I."/>
            <person name="Horton D.L."/>
            <person name="Alikhan N.F."/>
            <person name="Baker D."/>
            <person name="Gharbi K."/>
            <person name="Hall N."/>
            <person name="Watson M."/>
            <person name="Adriaenssens E.M."/>
            <person name="Foster-Nyarko E."/>
            <person name="Jarju S."/>
            <person name="Secka A."/>
            <person name="Antonio M."/>
            <person name="Oren A."/>
            <person name="Chaudhuri R.R."/>
            <person name="La Ragione R."/>
            <person name="Hildebrand F."/>
            <person name="Pallen M.J."/>
        </authorList>
    </citation>
    <scope>NUCLEOTIDE SEQUENCE</scope>
    <source>
        <strain evidence="3">Gambia15-2214</strain>
    </source>
</reference>
<dbReference type="EMBL" id="JAHLFV010000197">
    <property type="protein sequence ID" value="MBU3850600.1"/>
    <property type="molecule type" value="Genomic_DNA"/>
</dbReference>
<gene>
    <name evidence="3" type="ORF">IAA16_08545</name>
</gene>
<proteinExistence type="predicted"/>
<dbReference type="Proteomes" id="UP000823914">
    <property type="component" value="Unassembled WGS sequence"/>
</dbReference>
<organism evidence="3 4">
    <name type="scientific">Candidatus Treponema excrementipullorum</name>
    <dbReference type="NCBI Taxonomy" id="2838768"/>
    <lineage>
        <taxon>Bacteria</taxon>
        <taxon>Pseudomonadati</taxon>
        <taxon>Spirochaetota</taxon>
        <taxon>Spirochaetia</taxon>
        <taxon>Spirochaetales</taxon>
        <taxon>Treponemataceae</taxon>
        <taxon>Treponema</taxon>
    </lineage>
</organism>